<dbReference type="PIRSF" id="PIRSF038021">
    <property type="entry name" value="UCP038021_RWDD2"/>
    <property type="match status" value="1"/>
</dbReference>
<gene>
    <name evidence="2" type="ORF">K452DRAFT_328943</name>
</gene>
<keyword evidence="3" id="KW-1185">Reference proteome</keyword>
<dbReference type="OrthoDB" id="432412at2759"/>
<dbReference type="Gene3D" id="3.10.110.10">
    <property type="entry name" value="Ubiquitin Conjugating Enzyme"/>
    <property type="match status" value="1"/>
</dbReference>
<dbReference type="Proteomes" id="UP000799438">
    <property type="component" value="Unassembled WGS sequence"/>
</dbReference>
<dbReference type="SUPFAM" id="SSF54495">
    <property type="entry name" value="UBC-like"/>
    <property type="match status" value="1"/>
</dbReference>
<feature type="domain" description="Small nuclear ribonucleoprotein Prp3 C-terminal" evidence="1">
    <location>
        <begin position="178"/>
        <end position="257"/>
    </location>
</feature>
<dbReference type="InterPro" id="IPR010541">
    <property type="entry name" value="Prp3_C"/>
</dbReference>
<dbReference type="RefSeq" id="XP_033393713.1">
    <property type="nucleotide sequence ID" value="XM_033545020.1"/>
</dbReference>
<protein>
    <recommendedName>
        <fullName evidence="1">Small nuclear ribonucleoprotein Prp3 C-terminal domain-containing protein</fullName>
    </recommendedName>
</protein>
<reference evidence="2" key="1">
    <citation type="journal article" date="2020" name="Stud. Mycol.">
        <title>101 Dothideomycetes genomes: a test case for predicting lifestyles and emergence of pathogens.</title>
        <authorList>
            <person name="Haridas S."/>
            <person name="Albert R."/>
            <person name="Binder M."/>
            <person name="Bloem J."/>
            <person name="Labutti K."/>
            <person name="Salamov A."/>
            <person name="Andreopoulos B."/>
            <person name="Baker S."/>
            <person name="Barry K."/>
            <person name="Bills G."/>
            <person name="Bluhm B."/>
            <person name="Cannon C."/>
            <person name="Castanera R."/>
            <person name="Culley D."/>
            <person name="Daum C."/>
            <person name="Ezra D."/>
            <person name="Gonzalez J."/>
            <person name="Henrissat B."/>
            <person name="Kuo A."/>
            <person name="Liang C."/>
            <person name="Lipzen A."/>
            <person name="Lutzoni F."/>
            <person name="Magnuson J."/>
            <person name="Mondo S."/>
            <person name="Nolan M."/>
            <person name="Ohm R."/>
            <person name="Pangilinan J."/>
            <person name="Park H.-J."/>
            <person name="Ramirez L."/>
            <person name="Alfaro M."/>
            <person name="Sun H."/>
            <person name="Tritt A."/>
            <person name="Yoshinaga Y."/>
            <person name="Zwiers L.-H."/>
            <person name="Turgeon B."/>
            <person name="Goodwin S."/>
            <person name="Spatafora J."/>
            <person name="Crous P."/>
            <person name="Grigoriev I."/>
        </authorList>
    </citation>
    <scope>NUCLEOTIDE SEQUENCE</scope>
    <source>
        <strain evidence="2">CBS 121167</strain>
    </source>
</reference>
<dbReference type="InterPro" id="IPR017359">
    <property type="entry name" value="Phi-like"/>
</dbReference>
<dbReference type="PANTHER" id="PTHR15955:SF10">
    <property type="entry name" value="DUF1115 DOMAIN PROTEIN (AFU_ORTHOLOGUE AFUA_5G14750)"/>
    <property type="match status" value="1"/>
</dbReference>
<dbReference type="CDD" id="cd24163">
    <property type="entry name" value="RWDD2_C"/>
    <property type="match status" value="1"/>
</dbReference>
<dbReference type="InterPro" id="IPR059181">
    <property type="entry name" value="RWDD2A-B_C"/>
</dbReference>
<dbReference type="Pfam" id="PF06544">
    <property type="entry name" value="Prp3_C"/>
    <property type="match status" value="1"/>
</dbReference>
<evidence type="ECO:0000259" key="1">
    <source>
        <dbReference type="Pfam" id="PF06544"/>
    </source>
</evidence>
<dbReference type="PANTHER" id="PTHR15955">
    <property type="entry name" value="RWD DOMAIN CONTAINING PROTEIN 2"/>
    <property type="match status" value="1"/>
</dbReference>
<organism evidence="2 3">
    <name type="scientific">Aplosporella prunicola CBS 121167</name>
    <dbReference type="NCBI Taxonomy" id="1176127"/>
    <lineage>
        <taxon>Eukaryota</taxon>
        <taxon>Fungi</taxon>
        <taxon>Dikarya</taxon>
        <taxon>Ascomycota</taxon>
        <taxon>Pezizomycotina</taxon>
        <taxon>Dothideomycetes</taxon>
        <taxon>Dothideomycetes incertae sedis</taxon>
        <taxon>Botryosphaeriales</taxon>
        <taxon>Aplosporellaceae</taxon>
        <taxon>Aplosporella</taxon>
    </lineage>
</organism>
<dbReference type="AlphaFoldDB" id="A0A6A6B1S5"/>
<name>A0A6A6B1S5_9PEZI</name>
<accession>A0A6A6B1S5</accession>
<sequence>MAAAPPSHLLPRDALEAQLATMDLFAAMFPAPGELELSDETEQAAARLRAWCDSADLDTSSDATHPPGVAHPPGTPAELAFASEARTIRMDVTVPLRSTEADATEPPALRWALRQPHWLARAEHTALGQAVAEEAGDDVFGAVEAVRAHGAAAAKAANGEATEGGGGDASARAELVRAWFYFPSLSTRAKRLDLVTTAPSYALTGFVLAGKPGVLCLEGRAGDIDAYMRYIKAVSWSDIPSHQKKVSERWREAPVLQRAFADMAEITDALGERHGERANRGDMKALEAWLGERGVGEAFARVVLS</sequence>
<dbReference type="GeneID" id="54302516"/>
<dbReference type="InterPro" id="IPR016135">
    <property type="entry name" value="UBQ-conjugating_enzyme/RWD"/>
</dbReference>
<proteinExistence type="predicted"/>
<evidence type="ECO:0000313" key="3">
    <source>
        <dbReference type="Proteomes" id="UP000799438"/>
    </source>
</evidence>
<dbReference type="EMBL" id="ML995498">
    <property type="protein sequence ID" value="KAF2138000.1"/>
    <property type="molecule type" value="Genomic_DNA"/>
</dbReference>
<evidence type="ECO:0000313" key="2">
    <source>
        <dbReference type="EMBL" id="KAF2138000.1"/>
    </source>
</evidence>